<feature type="compositionally biased region" description="Polar residues" evidence="1">
    <location>
        <begin position="74"/>
        <end position="88"/>
    </location>
</feature>
<sequence length="537" mass="60375">MTANGNANASSNANAKSAVMSYRQRYEEALQRPPNNPGRNSTKGNVKGNSSNDVVATRPRSKSKNKNNYIKAIQQMNGDDNNATNSNGVVADNRDNVKDNNMNGGKYGGLDNTALAYGIDISKGTGKRKSDAGSSGKRGHRRSLSAVLYDHKNDNYKSSKPSVNDSMYKKSQKAAPRSARQSHNTHPRDGKHSQRHQRSVTLTADVGGLTFLSAENLLHHNDDITHRNSGTRHNRSLTLSSSPFSSQSNPNRQSKKQSLLVTTNRVHDMVKLFGTNLNTQTDNDQNKQSNKNKNKTKTKIKTFPTLCNCRPVKQVWKAKDIEKDIIGLSEAYLWSPEPNENYHDEGSPEWTERRFEDITDGEIELTPRMNRNIDEMGNVKNNMGALSLKRRKSNQFEAWLKNEPNNRNDSFHVIEMDMSENASATKIKFDPASHTAIFDPSTNIIIWSNGRKWVRKDFAPFYGHWRDPQAHVITIEENGTVTYIEPKDLGTYSAIICGFFKIGIHFGNYTYTAKLVNPALLEWDNGIQWTKIKTELA</sequence>
<feature type="compositionally biased region" description="Low complexity" evidence="1">
    <location>
        <begin position="1"/>
        <end position="18"/>
    </location>
</feature>
<feature type="region of interest" description="Disordered" evidence="1">
    <location>
        <begin position="1"/>
        <end position="100"/>
    </location>
</feature>
<feature type="region of interest" description="Disordered" evidence="1">
    <location>
        <begin position="275"/>
        <end position="296"/>
    </location>
</feature>
<dbReference type="AlphaFoldDB" id="X6N805"/>
<reference evidence="2 3" key="1">
    <citation type="journal article" date="2013" name="Curr. Biol.">
        <title>The Genome of the Foraminiferan Reticulomyxa filosa.</title>
        <authorList>
            <person name="Glockner G."/>
            <person name="Hulsmann N."/>
            <person name="Schleicher M."/>
            <person name="Noegel A.A."/>
            <person name="Eichinger L."/>
            <person name="Gallinger C."/>
            <person name="Pawlowski J."/>
            <person name="Sierra R."/>
            <person name="Euteneuer U."/>
            <person name="Pillet L."/>
            <person name="Moustafa A."/>
            <person name="Platzer M."/>
            <person name="Groth M."/>
            <person name="Szafranski K."/>
            <person name="Schliwa M."/>
        </authorList>
    </citation>
    <scope>NUCLEOTIDE SEQUENCE [LARGE SCALE GENOMIC DNA]</scope>
</reference>
<gene>
    <name evidence="2" type="ORF">RFI_15778</name>
</gene>
<feature type="compositionally biased region" description="Polar residues" evidence="1">
    <location>
        <begin position="37"/>
        <end position="54"/>
    </location>
</feature>
<evidence type="ECO:0000313" key="2">
    <source>
        <dbReference type="EMBL" id="ETO21427.1"/>
    </source>
</evidence>
<feature type="compositionally biased region" description="Low complexity" evidence="1">
    <location>
        <begin position="236"/>
        <end position="252"/>
    </location>
</feature>
<dbReference type="EMBL" id="ASPP01011632">
    <property type="protein sequence ID" value="ETO21427.1"/>
    <property type="molecule type" value="Genomic_DNA"/>
</dbReference>
<protein>
    <submittedName>
        <fullName evidence="2">Uncharacterized protein</fullName>
    </submittedName>
</protein>
<dbReference type="Proteomes" id="UP000023152">
    <property type="component" value="Unassembled WGS sequence"/>
</dbReference>
<feature type="region of interest" description="Disordered" evidence="1">
    <location>
        <begin position="123"/>
        <end position="199"/>
    </location>
</feature>
<organism evidence="2 3">
    <name type="scientific">Reticulomyxa filosa</name>
    <dbReference type="NCBI Taxonomy" id="46433"/>
    <lineage>
        <taxon>Eukaryota</taxon>
        <taxon>Sar</taxon>
        <taxon>Rhizaria</taxon>
        <taxon>Retaria</taxon>
        <taxon>Foraminifera</taxon>
        <taxon>Monothalamids</taxon>
        <taxon>Reticulomyxidae</taxon>
        <taxon>Reticulomyxa</taxon>
    </lineage>
</organism>
<accession>X6N805</accession>
<evidence type="ECO:0000256" key="1">
    <source>
        <dbReference type="SAM" id="MobiDB-lite"/>
    </source>
</evidence>
<proteinExistence type="predicted"/>
<feature type="region of interest" description="Disordered" evidence="1">
    <location>
        <begin position="222"/>
        <end position="259"/>
    </location>
</feature>
<keyword evidence="3" id="KW-1185">Reference proteome</keyword>
<name>X6N805_RETFI</name>
<comment type="caution">
    <text evidence="2">The sequence shown here is derived from an EMBL/GenBank/DDBJ whole genome shotgun (WGS) entry which is preliminary data.</text>
</comment>
<feature type="compositionally biased region" description="Low complexity" evidence="1">
    <location>
        <begin position="275"/>
        <end position="289"/>
    </location>
</feature>
<evidence type="ECO:0000313" key="3">
    <source>
        <dbReference type="Proteomes" id="UP000023152"/>
    </source>
</evidence>